<dbReference type="Proteomes" id="UP000218887">
    <property type="component" value="Unassembled WGS sequence"/>
</dbReference>
<dbReference type="EMBL" id="NPOA01000008">
    <property type="protein sequence ID" value="PAV29253.1"/>
    <property type="molecule type" value="Genomic_DNA"/>
</dbReference>
<name>A0A2A2IDU5_9BACI</name>
<reference evidence="1 2" key="1">
    <citation type="submission" date="2017-08" db="EMBL/GenBank/DDBJ databases">
        <title>Virgibacillus indicus sp. nov. and Virgibacillus profoundi sp. nov, two moderately halophilic bacteria isolated from marine sediment by using the Microfluidic Streak Plate.</title>
        <authorList>
            <person name="Xu B."/>
            <person name="Hu B."/>
            <person name="Wang J."/>
            <person name="Zhu Y."/>
            <person name="Huang L."/>
            <person name="Du W."/>
            <person name="Huang Y."/>
        </authorList>
    </citation>
    <scope>NUCLEOTIDE SEQUENCE [LARGE SCALE GENOMIC DNA]</scope>
    <source>
        <strain evidence="1 2">IO3-P3-H5</strain>
    </source>
</reference>
<gene>
    <name evidence="1" type="ORF">CIL05_12720</name>
</gene>
<evidence type="ECO:0000313" key="1">
    <source>
        <dbReference type="EMBL" id="PAV29253.1"/>
    </source>
</evidence>
<keyword evidence="2" id="KW-1185">Reference proteome</keyword>
<comment type="caution">
    <text evidence="1">The sequence shown here is derived from an EMBL/GenBank/DDBJ whole genome shotgun (WGS) entry which is preliminary data.</text>
</comment>
<evidence type="ECO:0000313" key="2">
    <source>
        <dbReference type="Proteomes" id="UP000218887"/>
    </source>
</evidence>
<accession>A0A2A2IDU5</accession>
<sequence>MSVNEKTREEIMEEITQQEIDDKAFITGTMAAIAEMFVEGILPDKENYKKLDKAIKLMDEYGMTNEELGIYIEHMDPAITNKVKQLARLVFRNKGVKV</sequence>
<proteinExistence type="predicted"/>
<dbReference type="RefSeq" id="WP_095655924.1">
    <property type="nucleotide sequence ID" value="NZ_NPOA01000008.1"/>
</dbReference>
<dbReference type="AlphaFoldDB" id="A0A2A2IDU5"/>
<organism evidence="1 2">
    <name type="scientific">Virgibacillus profundi</name>
    <dbReference type="NCBI Taxonomy" id="2024555"/>
    <lineage>
        <taxon>Bacteria</taxon>
        <taxon>Bacillati</taxon>
        <taxon>Bacillota</taxon>
        <taxon>Bacilli</taxon>
        <taxon>Bacillales</taxon>
        <taxon>Bacillaceae</taxon>
        <taxon>Virgibacillus</taxon>
    </lineage>
</organism>
<protein>
    <submittedName>
        <fullName evidence="1">Uncharacterized protein</fullName>
    </submittedName>
</protein>